<comment type="caution">
    <text evidence="9">The sequence shown here is derived from an EMBL/GenBank/DDBJ whole genome shotgun (WGS) entry which is preliminary data.</text>
</comment>
<evidence type="ECO:0000256" key="6">
    <source>
        <dbReference type="PIRSR" id="PIRSR001430-2"/>
    </source>
</evidence>
<reference evidence="9 10" key="1">
    <citation type="submission" date="2019-03" db="EMBL/GenBank/DDBJ databases">
        <title>Genomic Encyclopedia of Type Strains, Phase IV (KMG-IV): sequencing the most valuable type-strain genomes for metagenomic binning, comparative biology and taxonomic classification.</title>
        <authorList>
            <person name="Goeker M."/>
        </authorList>
    </citation>
    <scope>NUCLEOTIDE SEQUENCE [LARGE SCALE GENOMIC DNA]</scope>
    <source>
        <strain evidence="9 10">DSM 24629</strain>
    </source>
</reference>
<dbReference type="InterPro" id="IPR020095">
    <property type="entry name" value="PsdUridine_synth_TruA_C"/>
</dbReference>
<comment type="function">
    <text evidence="4">Formation of pseudouridine at positions 38, 39 and 40 in the anticodon stem and loop of transfer RNAs.</text>
</comment>
<dbReference type="GO" id="GO:0160147">
    <property type="term" value="F:tRNA pseudouridine(38-40) synthase activity"/>
    <property type="evidence" value="ECO:0007669"/>
    <property type="project" value="UniProtKB-EC"/>
</dbReference>
<comment type="subunit">
    <text evidence="4">Homodimer.</text>
</comment>
<dbReference type="HAMAP" id="MF_00171">
    <property type="entry name" value="TruA"/>
    <property type="match status" value="1"/>
</dbReference>
<dbReference type="NCBIfam" id="TIGR00071">
    <property type="entry name" value="hisT_truA"/>
    <property type="match status" value="1"/>
</dbReference>
<proteinExistence type="inferred from homology"/>
<protein>
    <recommendedName>
        <fullName evidence="4">tRNA pseudouridine synthase A</fullName>
        <ecNumber evidence="4">5.4.99.12</ecNumber>
    </recommendedName>
    <alternativeName>
        <fullName evidence="4">tRNA pseudouridine(38-40) synthase</fullName>
    </alternativeName>
    <alternativeName>
        <fullName evidence="4">tRNA pseudouridylate synthase I</fullName>
    </alternativeName>
    <alternativeName>
        <fullName evidence="4">tRNA-uridine isomerase I</fullName>
    </alternativeName>
</protein>
<feature type="domain" description="Pseudouridine synthase I TruA alpha/beta" evidence="8">
    <location>
        <begin position="149"/>
        <end position="247"/>
    </location>
</feature>
<keyword evidence="2 4" id="KW-0819">tRNA processing</keyword>
<feature type="binding site" evidence="4 6">
    <location>
        <position position="113"/>
    </location>
    <ligand>
        <name>substrate</name>
    </ligand>
</feature>
<organism evidence="9 10">
    <name type="scientific">Natranaerovirga pectinivora</name>
    <dbReference type="NCBI Taxonomy" id="682400"/>
    <lineage>
        <taxon>Bacteria</taxon>
        <taxon>Bacillati</taxon>
        <taxon>Bacillota</taxon>
        <taxon>Clostridia</taxon>
        <taxon>Lachnospirales</taxon>
        <taxon>Natranaerovirgaceae</taxon>
        <taxon>Natranaerovirga</taxon>
    </lineage>
</organism>
<comment type="caution">
    <text evidence="4">Lacks conserved residue(s) required for the propagation of feature annotation.</text>
</comment>
<keyword evidence="10" id="KW-1185">Reference proteome</keyword>
<dbReference type="Gene3D" id="3.30.70.580">
    <property type="entry name" value="Pseudouridine synthase I, catalytic domain, N-terminal subdomain"/>
    <property type="match status" value="1"/>
</dbReference>
<dbReference type="RefSeq" id="WP_132253893.1">
    <property type="nucleotide sequence ID" value="NZ_SMAL01000013.1"/>
</dbReference>
<dbReference type="InterPro" id="IPR020103">
    <property type="entry name" value="PsdUridine_synth_cat_dom_sf"/>
</dbReference>
<evidence type="ECO:0000259" key="8">
    <source>
        <dbReference type="Pfam" id="PF01416"/>
    </source>
</evidence>
<dbReference type="SUPFAM" id="SSF55120">
    <property type="entry name" value="Pseudouridine synthase"/>
    <property type="match status" value="1"/>
</dbReference>
<dbReference type="InterPro" id="IPR020094">
    <property type="entry name" value="TruA/RsuA/RluB/E/F_N"/>
</dbReference>
<sequence length="247" mass="28718">MNKRNIRLDIIYDGTKYLGWQRLQNSDKTIQGKIEQVLSRMTNEEIEIIGSGRTDAGVHGRGQVANFYTFSQKSVENIKEYLNQYLPKDIAITEVTEVGERFHSRYNVTKKTYLYRIWTKDFPPVFEDPYTYWYNKPLDIEKMKEASLLLVGKKDYQSFSNKKTKKSTVRDIKDITIEITDDELKIYITADGFLYNMVRIIVGTLIEVGEGKTKIQSIKDMLEAKERANAGERAPAKGLSLYKVYYD</sequence>
<evidence type="ECO:0000313" key="10">
    <source>
        <dbReference type="Proteomes" id="UP000294902"/>
    </source>
</evidence>
<comment type="catalytic activity">
    <reaction evidence="4 7">
        <text>uridine(38/39/40) in tRNA = pseudouridine(38/39/40) in tRNA</text>
        <dbReference type="Rhea" id="RHEA:22376"/>
        <dbReference type="Rhea" id="RHEA-COMP:10085"/>
        <dbReference type="Rhea" id="RHEA-COMP:10087"/>
        <dbReference type="ChEBI" id="CHEBI:65314"/>
        <dbReference type="ChEBI" id="CHEBI:65315"/>
        <dbReference type="EC" id="5.4.99.12"/>
    </reaction>
</comment>
<evidence type="ECO:0000313" key="9">
    <source>
        <dbReference type="EMBL" id="TCT12168.1"/>
    </source>
</evidence>
<dbReference type="Pfam" id="PF01416">
    <property type="entry name" value="PseudoU_synth_1"/>
    <property type="match status" value="2"/>
</dbReference>
<dbReference type="OrthoDB" id="9811823at2"/>
<comment type="similarity">
    <text evidence="1 4 7">Belongs to the tRNA pseudouridine synthase TruA family.</text>
</comment>
<evidence type="ECO:0000256" key="3">
    <source>
        <dbReference type="ARBA" id="ARBA00023235"/>
    </source>
</evidence>
<gene>
    <name evidence="4" type="primary">truA</name>
    <name evidence="9" type="ORF">EDC18_11314</name>
</gene>
<dbReference type="Gene3D" id="3.30.70.660">
    <property type="entry name" value="Pseudouridine synthase I, catalytic domain, C-terminal subdomain"/>
    <property type="match status" value="1"/>
</dbReference>
<feature type="active site" description="Nucleophile" evidence="4 5">
    <location>
        <position position="55"/>
    </location>
</feature>
<keyword evidence="3 4" id="KW-0413">Isomerase</keyword>
<dbReference type="InterPro" id="IPR020097">
    <property type="entry name" value="PsdUridine_synth_TruA_a/b_dom"/>
</dbReference>
<dbReference type="EMBL" id="SMAL01000013">
    <property type="protein sequence ID" value="TCT12168.1"/>
    <property type="molecule type" value="Genomic_DNA"/>
</dbReference>
<dbReference type="Proteomes" id="UP000294902">
    <property type="component" value="Unassembled WGS sequence"/>
</dbReference>
<dbReference type="PIRSF" id="PIRSF001430">
    <property type="entry name" value="tRNA_psdUrid_synth"/>
    <property type="match status" value="1"/>
</dbReference>
<evidence type="ECO:0000256" key="5">
    <source>
        <dbReference type="PIRSR" id="PIRSR001430-1"/>
    </source>
</evidence>
<dbReference type="PANTHER" id="PTHR11142">
    <property type="entry name" value="PSEUDOURIDYLATE SYNTHASE"/>
    <property type="match status" value="1"/>
</dbReference>
<accession>A0A4R3MEE6</accession>
<evidence type="ECO:0000256" key="1">
    <source>
        <dbReference type="ARBA" id="ARBA00009375"/>
    </source>
</evidence>
<name>A0A4R3MEE6_9FIRM</name>
<dbReference type="InterPro" id="IPR001406">
    <property type="entry name" value="PsdUridine_synth_TruA"/>
</dbReference>
<dbReference type="EC" id="5.4.99.12" evidence="4"/>
<dbReference type="AlphaFoldDB" id="A0A4R3MEE6"/>
<evidence type="ECO:0000256" key="4">
    <source>
        <dbReference type="HAMAP-Rule" id="MF_00171"/>
    </source>
</evidence>
<feature type="domain" description="Pseudouridine synthase I TruA alpha/beta" evidence="8">
    <location>
        <begin position="12"/>
        <end position="107"/>
    </location>
</feature>
<dbReference type="PANTHER" id="PTHR11142:SF22">
    <property type="entry name" value="TRNA PSEUDOURIDINE SYNTHASE A 2"/>
    <property type="match status" value="1"/>
</dbReference>
<dbReference type="CDD" id="cd02570">
    <property type="entry name" value="PseudoU_synth_EcTruA"/>
    <property type="match status" value="1"/>
</dbReference>
<evidence type="ECO:0000256" key="2">
    <source>
        <dbReference type="ARBA" id="ARBA00022694"/>
    </source>
</evidence>
<evidence type="ECO:0000256" key="7">
    <source>
        <dbReference type="RuleBase" id="RU003792"/>
    </source>
</evidence>
<dbReference type="GO" id="GO:0031119">
    <property type="term" value="P:tRNA pseudouridine synthesis"/>
    <property type="evidence" value="ECO:0007669"/>
    <property type="project" value="UniProtKB-UniRule"/>
</dbReference>
<dbReference type="GO" id="GO:0003723">
    <property type="term" value="F:RNA binding"/>
    <property type="evidence" value="ECO:0007669"/>
    <property type="project" value="InterPro"/>
</dbReference>
<dbReference type="FunFam" id="3.30.70.580:FF:000001">
    <property type="entry name" value="tRNA pseudouridine synthase A"/>
    <property type="match status" value="1"/>
</dbReference>